<proteinExistence type="predicted"/>
<dbReference type="PROSITE" id="PS01124">
    <property type="entry name" value="HTH_ARAC_FAMILY_2"/>
    <property type="match status" value="1"/>
</dbReference>
<dbReference type="GO" id="GO:0043565">
    <property type="term" value="F:sequence-specific DNA binding"/>
    <property type="evidence" value="ECO:0007669"/>
    <property type="project" value="InterPro"/>
</dbReference>
<evidence type="ECO:0000256" key="2">
    <source>
        <dbReference type="ARBA" id="ARBA00023125"/>
    </source>
</evidence>
<evidence type="ECO:0000313" key="6">
    <source>
        <dbReference type="Proteomes" id="UP000587760"/>
    </source>
</evidence>
<protein>
    <submittedName>
        <fullName evidence="5">AraC family transcriptional regulator</fullName>
    </submittedName>
</protein>
<keyword evidence="6" id="KW-1185">Reference proteome</keyword>
<evidence type="ECO:0000313" key="5">
    <source>
        <dbReference type="EMBL" id="MBB6481742.1"/>
    </source>
</evidence>
<dbReference type="InterPro" id="IPR009057">
    <property type="entry name" value="Homeodomain-like_sf"/>
</dbReference>
<feature type="domain" description="HTH araC/xylS-type" evidence="4">
    <location>
        <begin position="8"/>
        <end position="105"/>
    </location>
</feature>
<dbReference type="Gene3D" id="1.10.10.60">
    <property type="entry name" value="Homeodomain-like"/>
    <property type="match status" value="2"/>
</dbReference>
<dbReference type="PROSITE" id="PS00041">
    <property type="entry name" value="HTH_ARAC_FAMILY_1"/>
    <property type="match status" value="1"/>
</dbReference>
<dbReference type="InterPro" id="IPR011256">
    <property type="entry name" value="Reg_factor_effector_dom_sf"/>
</dbReference>
<dbReference type="SUPFAM" id="SSF55136">
    <property type="entry name" value="Probable bacterial effector-binding domain"/>
    <property type="match status" value="1"/>
</dbReference>
<gene>
    <name evidence="5" type="ORF">HNR50_003422</name>
</gene>
<dbReference type="Pfam" id="PF12833">
    <property type="entry name" value="HTH_18"/>
    <property type="match status" value="1"/>
</dbReference>
<dbReference type="InterPro" id="IPR029442">
    <property type="entry name" value="GyrI-like"/>
</dbReference>
<dbReference type="InterPro" id="IPR018060">
    <property type="entry name" value="HTH_AraC"/>
</dbReference>
<comment type="caution">
    <text evidence="5">The sequence shown here is derived from an EMBL/GenBank/DDBJ whole genome shotgun (WGS) entry which is preliminary data.</text>
</comment>
<dbReference type="Pfam" id="PF06445">
    <property type="entry name" value="GyrI-like"/>
    <property type="match status" value="1"/>
</dbReference>
<dbReference type="RefSeq" id="WP_184747974.1">
    <property type="nucleotide sequence ID" value="NZ_JACHGJ010000007.1"/>
</dbReference>
<dbReference type="InterPro" id="IPR050959">
    <property type="entry name" value="MarA-like"/>
</dbReference>
<accession>A0A841RHG4</accession>
<keyword evidence="2" id="KW-0238">DNA-binding</keyword>
<dbReference type="InterPro" id="IPR020449">
    <property type="entry name" value="Tscrpt_reg_AraC-type_HTH"/>
</dbReference>
<dbReference type="GO" id="GO:0003700">
    <property type="term" value="F:DNA-binding transcription factor activity"/>
    <property type="evidence" value="ECO:0007669"/>
    <property type="project" value="InterPro"/>
</dbReference>
<evidence type="ECO:0000256" key="3">
    <source>
        <dbReference type="ARBA" id="ARBA00023163"/>
    </source>
</evidence>
<name>A0A841RHG4_9SPIO</name>
<dbReference type="Proteomes" id="UP000587760">
    <property type="component" value="Unassembled WGS sequence"/>
</dbReference>
<dbReference type="InterPro" id="IPR018062">
    <property type="entry name" value="HTH_AraC-typ_CS"/>
</dbReference>
<dbReference type="InterPro" id="IPR010499">
    <property type="entry name" value="AraC_E-bd"/>
</dbReference>
<evidence type="ECO:0000259" key="4">
    <source>
        <dbReference type="PROSITE" id="PS01124"/>
    </source>
</evidence>
<dbReference type="SMART" id="SM00342">
    <property type="entry name" value="HTH_ARAC"/>
    <property type="match status" value="1"/>
</dbReference>
<dbReference type="PRINTS" id="PR00032">
    <property type="entry name" value="HTHARAC"/>
</dbReference>
<dbReference type="AlphaFoldDB" id="A0A841RHG4"/>
<dbReference type="EMBL" id="JACHGJ010000007">
    <property type="protein sequence ID" value="MBB6481742.1"/>
    <property type="molecule type" value="Genomic_DNA"/>
</dbReference>
<evidence type="ECO:0000256" key="1">
    <source>
        <dbReference type="ARBA" id="ARBA00023015"/>
    </source>
</evidence>
<dbReference type="SUPFAM" id="SSF46689">
    <property type="entry name" value="Homeodomain-like"/>
    <property type="match status" value="2"/>
</dbReference>
<dbReference type="SMART" id="SM00871">
    <property type="entry name" value="AraC_E_bind"/>
    <property type="match status" value="1"/>
</dbReference>
<keyword evidence="1" id="KW-0805">Transcription regulation</keyword>
<organism evidence="5 6">
    <name type="scientific">Spirochaeta isovalerica</name>
    <dbReference type="NCBI Taxonomy" id="150"/>
    <lineage>
        <taxon>Bacteria</taxon>
        <taxon>Pseudomonadati</taxon>
        <taxon>Spirochaetota</taxon>
        <taxon>Spirochaetia</taxon>
        <taxon>Spirochaetales</taxon>
        <taxon>Spirochaetaceae</taxon>
        <taxon>Spirochaeta</taxon>
    </lineage>
</organism>
<dbReference type="PANTHER" id="PTHR47504">
    <property type="entry name" value="RIGHT ORIGIN-BINDING PROTEIN"/>
    <property type="match status" value="1"/>
</dbReference>
<dbReference type="PANTHER" id="PTHR47504:SF5">
    <property type="entry name" value="RIGHT ORIGIN-BINDING PROTEIN"/>
    <property type="match status" value="1"/>
</dbReference>
<keyword evidence="3" id="KW-0804">Transcription</keyword>
<reference evidence="5 6" key="1">
    <citation type="submission" date="2020-08" db="EMBL/GenBank/DDBJ databases">
        <title>Genomic Encyclopedia of Type Strains, Phase IV (KMG-IV): sequencing the most valuable type-strain genomes for metagenomic binning, comparative biology and taxonomic classification.</title>
        <authorList>
            <person name="Goeker M."/>
        </authorList>
    </citation>
    <scope>NUCLEOTIDE SEQUENCE [LARGE SCALE GENOMIC DNA]</scope>
    <source>
        <strain evidence="5 6">DSM 2461</strain>
    </source>
</reference>
<dbReference type="Gene3D" id="3.20.80.10">
    <property type="entry name" value="Regulatory factor, effector binding domain"/>
    <property type="match status" value="1"/>
</dbReference>
<sequence length="290" mass="33207">MDWIDRLNNAVTYMEEHLEEYEDIRMIAAAANSSHFHFQRMFALISGITVAEYIRRRRLTLAAGDIQKGHEILETALKYGYESQASFTRAFSRMHGLTPAKAREPGARLKAYPPLTFNISITGAHSMDYEIREFGSFEITGFVRPFTTVDGSNLREIPRFFEEMDKSGSIEEMNKLTGPEGKLKGSLLGVCMDFDEKTERFNFMIGVEPVGRKSHEKLESRTIPPLTWAVFPGRGKMPDSIQAVWKRIFSEWFPSMEYEHAEGPELEVYLPEPCDDGEASFEVWIPIVKK</sequence>